<name>A0A6A6IRZ0_9PLEO</name>
<dbReference type="EMBL" id="ML987191">
    <property type="protein sequence ID" value="KAF2253304.1"/>
    <property type="molecule type" value="Genomic_DNA"/>
</dbReference>
<evidence type="ECO:0000313" key="3">
    <source>
        <dbReference type="Proteomes" id="UP000800094"/>
    </source>
</evidence>
<organism evidence="2 3">
    <name type="scientific">Trematosphaeria pertusa</name>
    <dbReference type="NCBI Taxonomy" id="390896"/>
    <lineage>
        <taxon>Eukaryota</taxon>
        <taxon>Fungi</taxon>
        <taxon>Dikarya</taxon>
        <taxon>Ascomycota</taxon>
        <taxon>Pezizomycotina</taxon>
        <taxon>Dothideomycetes</taxon>
        <taxon>Pleosporomycetidae</taxon>
        <taxon>Pleosporales</taxon>
        <taxon>Massarineae</taxon>
        <taxon>Trematosphaeriaceae</taxon>
        <taxon>Trematosphaeria</taxon>
    </lineage>
</organism>
<dbReference type="AlphaFoldDB" id="A0A6A6IRZ0"/>
<accession>A0A6A6IRZ0</accession>
<gene>
    <name evidence="2" type="ORF">BU26DRAFT_220262</name>
</gene>
<sequence length="112" mass="12665">MDVYAVLASAFWCVALSITKFPLSAAEQPSAVFWCIEAGSQVPRQFFTSSRKLRIDHNDYSTNHSVIFHVLGFRAPTLFKDIFLYTNISAAVPTHVFISSYRMTLSILQLSR</sequence>
<dbReference type="RefSeq" id="XP_033688308.1">
    <property type="nucleotide sequence ID" value="XM_033820743.1"/>
</dbReference>
<evidence type="ECO:0000256" key="1">
    <source>
        <dbReference type="SAM" id="SignalP"/>
    </source>
</evidence>
<reference evidence="2" key="1">
    <citation type="journal article" date="2020" name="Stud. Mycol.">
        <title>101 Dothideomycetes genomes: a test case for predicting lifestyles and emergence of pathogens.</title>
        <authorList>
            <person name="Haridas S."/>
            <person name="Albert R."/>
            <person name="Binder M."/>
            <person name="Bloem J."/>
            <person name="Labutti K."/>
            <person name="Salamov A."/>
            <person name="Andreopoulos B."/>
            <person name="Baker S."/>
            <person name="Barry K."/>
            <person name="Bills G."/>
            <person name="Bluhm B."/>
            <person name="Cannon C."/>
            <person name="Castanera R."/>
            <person name="Culley D."/>
            <person name="Daum C."/>
            <person name="Ezra D."/>
            <person name="Gonzalez J."/>
            <person name="Henrissat B."/>
            <person name="Kuo A."/>
            <person name="Liang C."/>
            <person name="Lipzen A."/>
            <person name="Lutzoni F."/>
            <person name="Magnuson J."/>
            <person name="Mondo S."/>
            <person name="Nolan M."/>
            <person name="Ohm R."/>
            <person name="Pangilinan J."/>
            <person name="Park H.-J."/>
            <person name="Ramirez L."/>
            <person name="Alfaro M."/>
            <person name="Sun H."/>
            <person name="Tritt A."/>
            <person name="Yoshinaga Y."/>
            <person name="Zwiers L.-H."/>
            <person name="Turgeon B."/>
            <person name="Goodwin S."/>
            <person name="Spatafora J."/>
            <person name="Crous P."/>
            <person name="Grigoriev I."/>
        </authorList>
    </citation>
    <scope>NUCLEOTIDE SEQUENCE</scope>
    <source>
        <strain evidence="2">CBS 122368</strain>
    </source>
</reference>
<keyword evidence="3" id="KW-1185">Reference proteome</keyword>
<dbReference type="GeneID" id="54574073"/>
<proteinExistence type="predicted"/>
<feature type="signal peptide" evidence="1">
    <location>
        <begin position="1"/>
        <end position="26"/>
    </location>
</feature>
<feature type="chain" id="PRO_5025631597" description="Secreted protein" evidence="1">
    <location>
        <begin position="27"/>
        <end position="112"/>
    </location>
</feature>
<keyword evidence="1" id="KW-0732">Signal</keyword>
<evidence type="ECO:0008006" key="4">
    <source>
        <dbReference type="Google" id="ProtNLM"/>
    </source>
</evidence>
<dbReference type="Proteomes" id="UP000800094">
    <property type="component" value="Unassembled WGS sequence"/>
</dbReference>
<protein>
    <recommendedName>
        <fullName evidence="4">Secreted protein</fullName>
    </recommendedName>
</protein>
<evidence type="ECO:0000313" key="2">
    <source>
        <dbReference type="EMBL" id="KAF2253304.1"/>
    </source>
</evidence>